<dbReference type="PIR" id="E87350">
    <property type="entry name" value="E87350"/>
</dbReference>
<dbReference type="HOGENOM" id="CLU_952163_0_0_5"/>
<dbReference type="GO" id="GO:0016747">
    <property type="term" value="F:acyltransferase activity, transferring groups other than amino-acyl groups"/>
    <property type="evidence" value="ECO:0007669"/>
    <property type="project" value="InterPro"/>
</dbReference>
<dbReference type="Proteomes" id="UP000001816">
    <property type="component" value="Chromosome"/>
</dbReference>
<dbReference type="SUPFAM" id="SSF48452">
    <property type="entry name" value="TPR-like"/>
    <property type="match status" value="1"/>
</dbReference>
<evidence type="ECO:0000259" key="1">
    <source>
        <dbReference type="PROSITE" id="PS51186"/>
    </source>
</evidence>
<dbReference type="PROSITE" id="PS51186">
    <property type="entry name" value="GNAT"/>
    <property type="match status" value="1"/>
</dbReference>
<dbReference type="Pfam" id="PF00583">
    <property type="entry name" value="Acetyltransf_1"/>
    <property type="match status" value="1"/>
</dbReference>
<gene>
    <name evidence="2" type="ordered locus">CC_0816</name>
</gene>
<dbReference type="STRING" id="190650.CC_0816"/>
<dbReference type="InterPro" id="IPR016181">
    <property type="entry name" value="Acyl_CoA_acyltransferase"/>
</dbReference>
<dbReference type="InterPro" id="IPR000182">
    <property type="entry name" value="GNAT_dom"/>
</dbReference>
<dbReference type="eggNOG" id="COG0456">
    <property type="taxonomic scope" value="Bacteria"/>
</dbReference>
<dbReference type="Gene3D" id="3.40.630.30">
    <property type="match status" value="1"/>
</dbReference>
<dbReference type="AlphaFoldDB" id="Q9A9Z5"/>
<organism evidence="2 3">
    <name type="scientific">Caulobacter vibrioides (strain ATCC 19089 / CIP 103742 / CB 15)</name>
    <name type="common">Caulobacter crescentus</name>
    <dbReference type="NCBI Taxonomy" id="190650"/>
    <lineage>
        <taxon>Bacteria</taxon>
        <taxon>Pseudomonadati</taxon>
        <taxon>Pseudomonadota</taxon>
        <taxon>Alphaproteobacteria</taxon>
        <taxon>Caulobacterales</taxon>
        <taxon>Caulobacteraceae</taxon>
        <taxon>Caulobacter</taxon>
    </lineage>
</organism>
<evidence type="ECO:0000313" key="3">
    <source>
        <dbReference type="Proteomes" id="UP000001816"/>
    </source>
</evidence>
<keyword evidence="3" id="KW-1185">Reference proteome</keyword>
<dbReference type="InterPro" id="IPR011990">
    <property type="entry name" value="TPR-like_helical_dom_sf"/>
</dbReference>
<name>Q9A9Z5_CAUVC</name>
<dbReference type="SMR" id="Q9A9Z5"/>
<dbReference type="Gene3D" id="1.25.40.10">
    <property type="entry name" value="Tetratricopeptide repeat domain"/>
    <property type="match status" value="1"/>
</dbReference>
<proteinExistence type="predicted"/>
<protein>
    <submittedName>
        <fullName evidence="2">Acetyltransferase, GNAT family</fullName>
    </submittedName>
</protein>
<dbReference type="EnsemblBacteria" id="AAK22801">
    <property type="protein sequence ID" value="AAK22801"/>
    <property type="gene ID" value="CC_0816"/>
</dbReference>
<dbReference type="SUPFAM" id="SSF55729">
    <property type="entry name" value="Acyl-CoA N-acyltransferases (Nat)"/>
    <property type="match status" value="1"/>
</dbReference>
<sequence>MARPSGPATMRTTDGGPMRDIDWLLTDAHALRERGELDPARALYDEALEKARATGETEGLAKALRHVSDMDREAGRLEAALAAAEEAATLYGALGREHRLDLANALRLTALALEALGRPALQPWREAGDLYAELDIAAGLAEAERHLGLVVRPAQSVELEPLARLWWQGWRDAHLPIVPEALARLRTLESFTTRMAAALPQVRVLGPVGAPIGLHLIKDDELNQLYLAAEARGAGFAAVLMADAEAHLADAGVRKAWLACAIGNDRAARFYEKSGWTRARAEIVPTETPAGPFPLEVWRYEKVLTRSEPQTL</sequence>
<dbReference type="KEGG" id="ccr:CC_0816"/>
<reference evidence="2 3" key="1">
    <citation type="journal article" date="2001" name="Proc. Natl. Acad. Sci. U.S.A.">
        <title>Complete genome sequence of Caulobacter crescentus.</title>
        <authorList>
            <person name="Nierman W.C."/>
            <person name="Feldblyum T.V."/>
            <person name="Laub M.T."/>
            <person name="Paulsen I.T."/>
            <person name="Nelson K.E."/>
            <person name="Eisen J.A."/>
            <person name="Heidelberg J.F."/>
            <person name="Alley M.R."/>
            <person name="Ohta N."/>
            <person name="Maddock J.R."/>
            <person name="Potocka I."/>
            <person name="Nelson W.C."/>
            <person name="Newton A."/>
            <person name="Stephens C."/>
            <person name="Phadke N.D."/>
            <person name="Ely B."/>
            <person name="DeBoy R.T."/>
            <person name="Dodson R.J."/>
            <person name="Durkin A.S."/>
            <person name="Gwinn M.L."/>
            <person name="Haft D.H."/>
            <person name="Kolonay J.F."/>
            <person name="Smit J."/>
            <person name="Craven M.B."/>
            <person name="Khouri H."/>
            <person name="Shetty J."/>
            <person name="Berry K."/>
            <person name="Utterback T."/>
            <person name="Tran K."/>
            <person name="Wolf A."/>
            <person name="Vamathevan J."/>
            <person name="Ermolaeva M."/>
            <person name="White O."/>
            <person name="Salzberg S.L."/>
            <person name="Venter J.C."/>
            <person name="Shapiro L."/>
            <person name="Fraser C.M."/>
        </authorList>
    </citation>
    <scope>NUCLEOTIDE SEQUENCE [LARGE SCALE GENOMIC DNA]</scope>
    <source>
        <strain evidence="3">ATCC 19089 / CB15</strain>
    </source>
</reference>
<evidence type="ECO:0000313" key="2">
    <source>
        <dbReference type="EMBL" id="AAK22801.1"/>
    </source>
</evidence>
<dbReference type="BioCyc" id="CAULO:CC0816-MONOMER"/>
<accession>Q9A9Z5</accession>
<dbReference type="EMBL" id="AE005673">
    <property type="protein sequence ID" value="AAK22801.1"/>
    <property type="molecule type" value="Genomic_DNA"/>
</dbReference>
<feature type="domain" description="N-acetyltransferase" evidence="1">
    <location>
        <begin position="149"/>
        <end position="300"/>
    </location>
</feature>
<dbReference type="PATRIC" id="fig|190650.5.peg.829"/>